<comment type="cofactor">
    <cofactor evidence="1">
        <name>a divalent metal cation</name>
        <dbReference type="ChEBI" id="CHEBI:60240"/>
    </cofactor>
</comment>
<keyword evidence="5" id="KW-1185">Reference proteome</keyword>
<accession>A0ABQ9I3V7</accession>
<evidence type="ECO:0000256" key="2">
    <source>
        <dbReference type="ARBA" id="ARBA00022723"/>
    </source>
</evidence>
<sequence length="170" mass="19777">MFARKEQRNALFFVAGDPFALRSYIMKPYHFRGLSFSERVFNYRVSRARRVVENSFGIAANKFRVLRKPTLLEPTKAEKVVLAVCILHEFLISRRGQRYIHDGSVDTERTDQVNGTTREIPNRRGIHCSKLVEGKVDRVTEKNSRCISCHDREKSVGSTEEFKCLLFNNY</sequence>
<comment type="caution">
    <text evidence="4">The sequence shown here is derived from an EMBL/GenBank/DDBJ whole genome shotgun (WGS) entry which is preliminary data.</text>
</comment>
<keyword evidence="2" id="KW-0479">Metal-binding</keyword>
<gene>
    <name evidence="4" type="ORF">PR048_010444</name>
</gene>
<dbReference type="Proteomes" id="UP001159363">
    <property type="component" value="Chromosome 3"/>
</dbReference>
<dbReference type="Pfam" id="PF13359">
    <property type="entry name" value="DDE_Tnp_4"/>
    <property type="match status" value="1"/>
</dbReference>
<protein>
    <recommendedName>
        <fullName evidence="3">DDE Tnp4 domain-containing protein</fullName>
    </recommendedName>
</protein>
<evidence type="ECO:0000256" key="1">
    <source>
        <dbReference type="ARBA" id="ARBA00001968"/>
    </source>
</evidence>
<evidence type="ECO:0000259" key="3">
    <source>
        <dbReference type="Pfam" id="PF13359"/>
    </source>
</evidence>
<evidence type="ECO:0000313" key="5">
    <source>
        <dbReference type="Proteomes" id="UP001159363"/>
    </source>
</evidence>
<feature type="domain" description="DDE Tnp4" evidence="3">
    <location>
        <begin position="12"/>
        <end position="88"/>
    </location>
</feature>
<evidence type="ECO:0000313" key="4">
    <source>
        <dbReference type="EMBL" id="KAJ8890935.1"/>
    </source>
</evidence>
<dbReference type="EMBL" id="JARBHB010000003">
    <property type="protein sequence ID" value="KAJ8890935.1"/>
    <property type="molecule type" value="Genomic_DNA"/>
</dbReference>
<proteinExistence type="predicted"/>
<organism evidence="4 5">
    <name type="scientific">Dryococelus australis</name>
    <dbReference type="NCBI Taxonomy" id="614101"/>
    <lineage>
        <taxon>Eukaryota</taxon>
        <taxon>Metazoa</taxon>
        <taxon>Ecdysozoa</taxon>
        <taxon>Arthropoda</taxon>
        <taxon>Hexapoda</taxon>
        <taxon>Insecta</taxon>
        <taxon>Pterygota</taxon>
        <taxon>Neoptera</taxon>
        <taxon>Polyneoptera</taxon>
        <taxon>Phasmatodea</taxon>
        <taxon>Verophasmatodea</taxon>
        <taxon>Anareolatae</taxon>
        <taxon>Phasmatidae</taxon>
        <taxon>Eurycanthinae</taxon>
        <taxon>Dryococelus</taxon>
    </lineage>
</organism>
<name>A0ABQ9I3V7_9NEOP</name>
<dbReference type="InterPro" id="IPR027806">
    <property type="entry name" value="HARBI1_dom"/>
</dbReference>
<reference evidence="4 5" key="1">
    <citation type="submission" date="2023-02" db="EMBL/GenBank/DDBJ databases">
        <title>LHISI_Scaffold_Assembly.</title>
        <authorList>
            <person name="Stuart O.P."/>
            <person name="Cleave R."/>
            <person name="Magrath M.J.L."/>
            <person name="Mikheyev A.S."/>
        </authorList>
    </citation>
    <scope>NUCLEOTIDE SEQUENCE [LARGE SCALE GENOMIC DNA]</scope>
    <source>
        <strain evidence="4">Daus_M_001</strain>
        <tissue evidence="4">Leg muscle</tissue>
    </source>
</reference>